<dbReference type="Pfam" id="PF24883">
    <property type="entry name" value="NPHP3_N"/>
    <property type="match status" value="1"/>
</dbReference>
<dbReference type="Gene3D" id="3.40.50.1580">
    <property type="entry name" value="Nucleoside phosphorylase domain"/>
    <property type="match status" value="1"/>
</dbReference>
<dbReference type="InterPro" id="IPR002110">
    <property type="entry name" value="Ankyrin_rpt"/>
</dbReference>
<dbReference type="PROSITE" id="PS50088">
    <property type="entry name" value="ANK_REPEAT"/>
    <property type="match status" value="2"/>
</dbReference>
<feature type="domain" description="Nephrocystin 3-like N-terminal" evidence="3">
    <location>
        <begin position="358"/>
        <end position="517"/>
    </location>
</feature>
<dbReference type="InterPro" id="IPR036770">
    <property type="entry name" value="Ankyrin_rpt-contain_sf"/>
</dbReference>
<dbReference type="Proteomes" id="UP000044602">
    <property type="component" value="Unassembled WGS sequence"/>
</dbReference>
<name>A0A0G4KTR6_VERLO</name>
<evidence type="ECO:0000313" key="5">
    <source>
        <dbReference type="Proteomes" id="UP000044602"/>
    </source>
</evidence>
<dbReference type="Gene3D" id="3.40.50.300">
    <property type="entry name" value="P-loop containing nucleotide triphosphate hydrolases"/>
    <property type="match status" value="1"/>
</dbReference>
<dbReference type="PROSITE" id="PS50297">
    <property type="entry name" value="ANK_REP_REGION"/>
    <property type="match status" value="2"/>
</dbReference>
<organism evidence="4 5">
    <name type="scientific">Verticillium longisporum</name>
    <name type="common">Verticillium dahliae var. longisporum</name>
    <dbReference type="NCBI Taxonomy" id="100787"/>
    <lineage>
        <taxon>Eukaryota</taxon>
        <taxon>Fungi</taxon>
        <taxon>Dikarya</taxon>
        <taxon>Ascomycota</taxon>
        <taxon>Pezizomycotina</taxon>
        <taxon>Sordariomycetes</taxon>
        <taxon>Hypocreomycetidae</taxon>
        <taxon>Glomerellales</taxon>
        <taxon>Plectosphaerellaceae</taxon>
        <taxon>Verticillium</taxon>
    </lineage>
</organism>
<feature type="repeat" description="ANK" evidence="2">
    <location>
        <begin position="843"/>
        <end position="875"/>
    </location>
</feature>
<dbReference type="GO" id="GO:0003824">
    <property type="term" value="F:catalytic activity"/>
    <property type="evidence" value="ECO:0007669"/>
    <property type="project" value="InterPro"/>
</dbReference>
<accession>A0A0G4KTR6</accession>
<dbReference type="Pfam" id="PF00023">
    <property type="entry name" value="Ank"/>
    <property type="match status" value="1"/>
</dbReference>
<evidence type="ECO:0000259" key="3">
    <source>
        <dbReference type="Pfam" id="PF24883"/>
    </source>
</evidence>
<dbReference type="Gene3D" id="1.25.40.20">
    <property type="entry name" value="Ankyrin repeat-containing domain"/>
    <property type="match status" value="1"/>
</dbReference>
<reference evidence="4 5" key="1">
    <citation type="submission" date="2015-05" db="EMBL/GenBank/DDBJ databases">
        <authorList>
            <person name="Wang D.B."/>
            <person name="Wang M."/>
        </authorList>
    </citation>
    <scope>NUCLEOTIDE SEQUENCE [LARGE SCALE GENOMIC DNA]</scope>
    <source>
        <strain evidence="4">VL1</strain>
    </source>
</reference>
<dbReference type="STRING" id="100787.A0A0G4KTR6"/>
<dbReference type="EMBL" id="CVQH01004446">
    <property type="protein sequence ID" value="CRK13213.1"/>
    <property type="molecule type" value="Genomic_DNA"/>
</dbReference>
<protein>
    <recommendedName>
        <fullName evidence="3">Nephrocystin 3-like N-terminal domain-containing protein</fullName>
    </recommendedName>
</protein>
<dbReference type="GO" id="GO:0009116">
    <property type="term" value="P:nucleoside metabolic process"/>
    <property type="evidence" value="ECO:0007669"/>
    <property type="project" value="InterPro"/>
</dbReference>
<dbReference type="AlphaFoldDB" id="A0A0G4KTR6"/>
<dbReference type="PANTHER" id="PTHR46082:SF11">
    <property type="entry name" value="AAA+ ATPASE DOMAIN-CONTAINING PROTEIN-RELATED"/>
    <property type="match status" value="1"/>
</dbReference>
<proteinExistence type="predicted"/>
<dbReference type="InterPro" id="IPR035994">
    <property type="entry name" value="Nucleoside_phosphorylase_sf"/>
</dbReference>
<dbReference type="SUPFAM" id="SSF52540">
    <property type="entry name" value="P-loop containing nucleoside triphosphate hydrolases"/>
    <property type="match status" value="1"/>
</dbReference>
<keyword evidence="5" id="KW-1185">Reference proteome</keyword>
<evidence type="ECO:0000256" key="2">
    <source>
        <dbReference type="PROSITE-ProRule" id="PRU00023"/>
    </source>
</evidence>
<dbReference type="InterPro" id="IPR027417">
    <property type="entry name" value="P-loop_NTPase"/>
</dbReference>
<dbReference type="InterPro" id="IPR056884">
    <property type="entry name" value="NPHP3-like_N"/>
</dbReference>
<dbReference type="PANTHER" id="PTHR46082">
    <property type="entry name" value="ATP/GTP-BINDING PROTEIN-RELATED"/>
    <property type="match status" value="1"/>
</dbReference>
<feature type="repeat" description="ANK" evidence="2">
    <location>
        <begin position="810"/>
        <end position="842"/>
    </location>
</feature>
<keyword evidence="1" id="KW-0677">Repeat</keyword>
<dbReference type="SMART" id="SM00248">
    <property type="entry name" value="ANK"/>
    <property type="match status" value="2"/>
</dbReference>
<evidence type="ECO:0000256" key="1">
    <source>
        <dbReference type="ARBA" id="ARBA00022737"/>
    </source>
</evidence>
<dbReference type="InterPro" id="IPR053137">
    <property type="entry name" value="NLR-like"/>
</dbReference>
<dbReference type="SUPFAM" id="SSF48403">
    <property type="entry name" value="Ankyrin repeat"/>
    <property type="match status" value="1"/>
</dbReference>
<sequence>MTSLKALDSTDSYTIAGVSALPIERAAAEAMLDEDHEPPTNFARHDLLASLPSIRIGLLVGIGGGIARPSKDQDIRLGDIVVSQPDGTTGGVCQYDLFKAEAGGKRERKGFLGRPPTVLLNAFGRIQADHERKDFKAPYHLQRMLEENPKMAEKSKKSPGYVHQGSDNDRLFQAYYAHASGSDCRDCDKTGEVLRDTRNTTDPEIYYGTIASGNTLVKDAAERDRIVDAVGENCLCFEMEAAGLMNSFPCLVIRGICDYADAHKNDRWQRCASATAAAYAKELLAYVPAVEVQETKQALEVMQSVDQKLDLVGHTINATKTKIDNLESSNHTDKIERWLNPPDPSTNFNHAKRLRHEGTGAWLLDHPVFQSWSSGSRRHLWLHGLSGCGKTVLSTTVLDHIAEEKDRLLIRFFFDFSDKTKQTVDGMLRSLAFQLYQSEAGASVLDASFQTHQDGRQQPATKTLKDVVIKMLRVQKKVSVVLDALDESTTRSDLLLWIKDIASGLDLGHVQLMCTSRPEAEFVREIPEMIGSDNKLPLDKQAVKGDIDSYVSTELTLRRKFQDMRLSGDLLSRIRSKVGGGGADGMFRWAACQLNSLASSRSTKALKDAIDNLPRDLKETYERMLHGIPEEERNSAIRLLQFLVYSSQPLTVTEAVDILATNTEAASPCFAVEGRVFRDDDVLQSVPGLTSIVEVMNSYGNIRRELHLAHFSVKEFLLNRAEFDRLTASVSITKTCLTYLTDITGDDEYIDHLFHFATLAATMWIEHGALAESSDDIFSAILRLLNDDKTFGRWIRLFTDFKWTRLLETSGETRLYYPCYYGLLRVAQELINEGADVNSKGIHDMGLLRATSARGHVEVIRFLLEKGADINAQGSAYGIALRAALAQGHDGPTPILLQHIAHRSSRKRLASTPLVETPNKLLRRKSSTHSMS</sequence>
<dbReference type="SUPFAM" id="SSF53167">
    <property type="entry name" value="Purine and uridine phosphorylases"/>
    <property type="match status" value="1"/>
</dbReference>
<evidence type="ECO:0000313" key="4">
    <source>
        <dbReference type="EMBL" id="CRK13213.1"/>
    </source>
</evidence>
<gene>
    <name evidence="4" type="ORF">BN1708_002569</name>
</gene>
<keyword evidence="2" id="KW-0040">ANK repeat</keyword>